<evidence type="ECO:0008006" key="4">
    <source>
        <dbReference type="Google" id="ProtNLM"/>
    </source>
</evidence>
<keyword evidence="1" id="KW-0732">Signal</keyword>
<name>A0A1W2GHE9_REIFA</name>
<evidence type="ECO:0000313" key="2">
    <source>
        <dbReference type="EMBL" id="SMD35964.1"/>
    </source>
</evidence>
<feature type="signal peptide" evidence="1">
    <location>
        <begin position="1"/>
        <end position="21"/>
    </location>
</feature>
<evidence type="ECO:0000256" key="1">
    <source>
        <dbReference type="SAM" id="SignalP"/>
    </source>
</evidence>
<accession>A0A1W2GHE9</accession>
<dbReference type="EMBL" id="FWYF01000003">
    <property type="protein sequence ID" value="SMD35964.1"/>
    <property type="molecule type" value="Genomic_DNA"/>
</dbReference>
<dbReference type="Gene3D" id="2.60.40.2030">
    <property type="match status" value="1"/>
</dbReference>
<reference evidence="2 3" key="1">
    <citation type="submission" date="2017-04" db="EMBL/GenBank/DDBJ databases">
        <authorList>
            <person name="Afonso C.L."/>
            <person name="Miller P.J."/>
            <person name="Scott M.A."/>
            <person name="Spackman E."/>
            <person name="Goraichik I."/>
            <person name="Dimitrov K.M."/>
            <person name="Suarez D.L."/>
            <person name="Swayne D.E."/>
        </authorList>
    </citation>
    <scope>NUCLEOTIDE SEQUENCE [LARGE SCALE GENOMIC DNA]</scope>
    <source>
        <strain evidence="2 3">DSM 26133</strain>
    </source>
</reference>
<feature type="chain" id="PRO_5012031932" description="Calx-beta domain-containing protein" evidence="1">
    <location>
        <begin position="22"/>
        <end position="593"/>
    </location>
</feature>
<gene>
    <name evidence="2" type="ORF">SAMN04488029_2632</name>
</gene>
<proteinExistence type="predicted"/>
<dbReference type="OrthoDB" id="1056765at2"/>
<sequence length="593" mass="63451">MKNLYKKFFRTVLAVMLPVMVLTSSCEDESDLEITNDLRVLLVKANGENITTGVVGVANENVVIEITFSHALDQVSFEAALSISGSPTYTLSYDETGSFASLSFPALDYETSYTLDLPIGTYGAGDEALDKAFNLTFTTKEFVPPTLTLSSEETILTEGLAAMVTATISEAISVDVTLDLTFSGTATKDSDYTANLESLTIAAGSTSAAAELTIESDAISEGEETIIIIAVSVNNAIYDENDVTISLFDLLPKMELKGVMELDNYINGTDGRVRAIHILVTEDIANLGEYGIEIAANGAAPDPADIDFTFTDLTSASAGEHLLIVRTDDEANASAYFESSYADFTVITSDAITQNGDDAILLYQNGVSVESFGDPGVDGTGEAWEYTDSWAYKLADEWIYGGVGCVEFATGTGVVSTSECIYPFSSEGIEFRGIMSLSMAAGNGRAYHFRAQKDIDDLSQFGVGIAANGQETSDGVEYNFPAQSASEGEHILLYRDSDESRLTDYFGSCFASFEHAIPSDFVTSNGNDVIELFSGTTLIETYGVLGVNGEGEPWEYTGSWASKVNATWTYAGVDCTRDAIDNATSGCSYTLCD</sequence>
<protein>
    <recommendedName>
        <fullName evidence="4">Calx-beta domain-containing protein</fullName>
    </recommendedName>
</protein>
<dbReference type="InterPro" id="IPR038081">
    <property type="entry name" value="CalX-like_sf"/>
</dbReference>
<dbReference type="SUPFAM" id="SSF141072">
    <property type="entry name" value="CalX-like"/>
    <property type="match status" value="1"/>
</dbReference>
<dbReference type="PROSITE" id="PS51257">
    <property type="entry name" value="PROKAR_LIPOPROTEIN"/>
    <property type="match status" value="1"/>
</dbReference>
<dbReference type="Proteomes" id="UP000192472">
    <property type="component" value="Unassembled WGS sequence"/>
</dbReference>
<organism evidence="2 3">
    <name type="scientific">Reichenbachiella faecimaris</name>
    <dbReference type="NCBI Taxonomy" id="692418"/>
    <lineage>
        <taxon>Bacteria</taxon>
        <taxon>Pseudomonadati</taxon>
        <taxon>Bacteroidota</taxon>
        <taxon>Cytophagia</taxon>
        <taxon>Cytophagales</taxon>
        <taxon>Reichenbachiellaceae</taxon>
        <taxon>Reichenbachiella</taxon>
    </lineage>
</organism>
<dbReference type="STRING" id="692418.SAMN04488029_2632"/>
<dbReference type="RefSeq" id="WP_084373302.1">
    <property type="nucleotide sequence ID" value="NZ_FWYF01000003.1"/>
</dbReference>
<evidence type="ECO:0000313" key="3">
    <source>
        <dbReference type="Proteomes" id="UP000192472"/>
    </source>
</evidence>
<keyword evidence="3" id="KW-1185">Reference proteome</keyword>
<dbReference type="AlphaFoldDB" id="A0A1W2GHE9"/>